<sequence length="58" mass="6802">MRYDVRLHFDCAPRCDLHAKCRKGFEGPDHCRRACIMLKFFFFLPVPPVLDGVFDTGR</sequence>
<evidence type="ECO:0000313" key="1">
    <source>
        <dbReference type="EMBL" id="QRD05905.1"/>
    </source>
</evidence>
<dbReference type="Proteomes" id="UP000663193">
    <property type="component" value="Chromosome 19"/>
</dbReference>
<name>A0A7U2I9U3_PHANO</name>
<dbReference type="EMBL" id="CP069041">
    <property type="protein sequence ID" value="QRD05905.1"/>
    <property type="molecule type" value="Genomic_DNA"/>
</dbReference>
<accession>A0A7U2I9U3</accession>
<evidence type="ECO:0000313" key="2">
    <source>
        <dbReference type="Proteomes" id="UP000663193"/>
    </source>
</evidence>
<gene>
    <name evidence="1" type="ORF">JI435_422920</name>
</gene>
<organism evidence="1 2">
    <name type="scientific">Phaeosphaeria nodorum (strain SN15 / ATCC MYA-4574 / FGSC 10173)</name>
    <name type="common">Glume blotch fungus</name>
    <name type="synonym">Parastagonospora nodorum</name>
    <dbReference type="NCBI Taxonomy" id="321614"/>
    <lineage>
        <taxon>Eukaryota</taxon>
        <taxon>Fungi</taxon>
        <taxon>Dikarya</taxon>
        <taxon>Ascomycota</taxon>
        <taxon>Pezizomycotina</taxon>
        <taxon>Dothideomycetes</taxon>
        <taxon>Pleosporomycetidae</taxon>
        <taxon>Pleosporales</taxon>
        <taxon>Pleosporineae</taxon>
        <taxon>Phaeosphaeriaceae</taxon>
        <taxon>Parastagonospora</taxon>
    </lineage>
</organism>
<proteinExistence type="predicted"/>
<dbReference type="AlphaFoldDB" id="A0A7U2I9U3"/>
<dbReference type="VEuPathDB" id="FungiDB:JI435_422920"/>
<reference evidence="2" key="1">
    <citation type="journal article" date="2021" name="BMC Genomics">
        <title>Chromosome-level genome assembly and manually-curated proteome of model necrotroph Parastagonospora nodorum Sn15 reveals a genome-wide trove of candidate effector homologs, and redundancy of virulence-related functions within an accessory chromosome.</title>
        <authorList>
            <person name="Bertazzoni S."/>
            <person name="Jones D.A.B."/>
            <person name="Phan H.T."/>
            <person name="Tan K.-C."/>
            <person name="Hane J.K."/>
        </authorList>
    </citation>
    <scope>NUCLEOTIDE SEQUENCE [LARGE SCALE GENOMIC DNA]</scope>
    <source>
        <strain evidence="2">SN15 / ATCC MYA-4574 / FGSC 10173)</strain>
    </source>
</reference>
<protein>
    <submittedName>
        <fullName evidence="1">Uncharacterized protein</fullName>
    </submittedName>
</protein>
<keyword evidence="2" id="KW-1185">Reference proteome</keyword>